<dbReference type="GeneID" id="97556719"/>
<dbReference type="Proteomes" id="UP000076796">
    <property type="component" value="Unassembled WGS sequence"/>
</dbReference>
<comment type="caution">
    <text evidence="1">The sequence shown here is derived from an EMBL/GenBank/DDBJ whole genome shotgun (WGS) entry which is preliminary data.</text>
</comment>
<name>A0A163L4D3_9BACL</name>
<evidence type="ECO:0000313" key="2">
    <source>
        <dbReference type="Proteomes" id="UP000076796"/>
    </source>
</evidence>
<sequence>MIKYLERRLTDLQQYVNREIEMILDDIKRMEWREEVHKSQVSNFKLTQVSDDPWRDPPRF</sequence>
<accession>A0A163L4D3</accession>
<gene>
    <name evidence="1" type="ORF">AWU65_18705</name>
</gene>
<proteinExistence type="predicted"/>
<reference evidence="1" key="1">
    <citation type="journal article" date="2016" name="Genome Announc.">
        <title>Draft genomes of two strains of Paenibacillus glucanolyticus with capability to degrade lignocellulose.</title>
        <authorList>
            <person name="Mathews S.L."/>
            <person name="Pawlak J."/>
            <person name="Grunden A.M."/>
        </authorList>
    </citation>
    <scope>NUCLEOTIDE SEQUENCE [LARGE SCALE GENOMIC DNA]</scope>
    <source>
        <strain evidence="1">SLM1</strain>
    </source>
</reference>
<protein>
    <submittedName>
        <fullName evidence="1">Uncharacterized protein</fullName>
    </submittedName>
</protein>
<keyword evidence="2" id="KW-1185">Reference proteome</keyword>
<dbReference type="AlphaFoldDB" id="A0A163L4D3"/>
<dbReference type="EMBL" id="LWMH01000001">
    <property type="protein sequence ID" value="KZS47802.1"/>
    <property type="molecule type" value="Genomic_DNA"/>
</dbReference>
<evidence type="ECO:0000313" key="1">
    <source>
        <dbReference type="EMBL" id="KZS47802.1"/>
    </source>
</evidence>
<dbReference type="RefSeq" id="WP_006209169.1">
    <property type="nucleotide sequence ID" value="NZ_CP147845.1"/>
</dbReference>
<organism evidence="1 2">
    <name type="scientific">Paenibacillus glucanolyticus</name>
    <dbReference type="NCBI Taxonomy" id="59843"/>
    <lineage>
        <taxon>Bacteria</taxon>
        <taxon>Bacillati</taxon>
        <taxon>Bacillota</taxon>
        <taxon>Bacilli</taxon>
        <taxon>Bacillales</taxon>
        <taxon>Paenibacillaceae</taxon>
        <taxon>Paenibacillus</taxon>
    </lineage>
</organism>